<dbReference type="Gene3D" id="3.40.640.10">
    <property type="entry name" value="Type I PLP-dependent aspartate aminotransferase-like (Major domain)"/>
    <property type="match status" value="1"/>
</dbReference>
<dbReference type="GO" id="GO:0008453">
    <property type="term" value="F:alanine-glyoxylate transaminase activity"/>
    <property type="evidence" value="ECO:0007669"/>
    <property type="project" value="TreeGrafter"/>
</dbReference>
<keyword evidence="9" id="KW-0808">Transferase</keyword>
<dbReference type="FunFam" id="3.90.1150.10:FF:000204">
    <property type="entry name" value="Hypothetical aminotransferase"/>
    <property type="match status" value="1"/>
</dbReference>
<dbReference type="AlphaFoldDB" id="A0A2V4ND45"/>
<evidence type="ECO:0000256" key="3">
    <source>
        <dbReference type="ARBA" id="ARBA00022898"/>
    </source>
</evidence>
<dbReference type="SUPFAM" id="SSF53383">
    <property type="entry name" value="PLP-dependent transferases"/>
    <property type="match status" value="1"/>
</dbReference>
<keyword evidence="9" id="KW-0032">Aminotransferase</keyword>
<protein>
    <submittedName>
        <fullName evidence="9">Aminotransferase</fullName>
    </submittedName>
</protein>
<dbReference type="PIRSF" id="PIRSF000524">
    <property type="entry name" value="SPT"/>
    <property type="match status" value="1"/>
</dbReference>
<evidence type="ECO:0000256" key="2">
    <source>
        <dbReference type="ARBA" id="ARBA00009236"/>
    </source>
</evidence>
<comment type="cofactor">
    <cofactor evidence="1 5 7">
        <name>pyridoxal 5'-phosphate</name>
        <dbReference type="ChEBI" id="CHEBI:597326"/>
    </cofactor>
</comment>
<name>A0A2V4ND45_9RHOB</name>
<evidence type="ECO:0000256" key="4">
    <source>
        <dbReference type="PIRSR" id="PIRSR000524-1"/>
    </source>
</evidence>
<evidence type="ECO:0000256" key="6">
    <source>
        <dbReference type="RuleBase" id="RU004075"/>
    </source>
</evidence>
<dbReference type="Proteomes" id="UP000248012">
    <property type="component" value="Unassembled WGS sequence"/>
</dbReference>
<evidence type="ECO:0000256" key="5">
    <source>
        <dbReference type="PIRSR" id="PIRSR000524-50"/>
    </source>
</evidence>
<dbReference type="InterPro" id="IPR015422">
    <property type="entry name" value="PyrdxlP-dep_Trfase_small"/>
</dbReference>
<keyword evidence="3 5" id="KW-0663">Pyridoxal phosphate</keyword>
<gene>
    <name evidence="9" type="ORF">DI396_08530</name>
</gene>
<dbReference type="EMBL" id="QFVT01000004">
    <property type="protein sequence ID" value="PYC48163.1"/>
    <property type="molecule type" value="Genomic_DNA"/>
</dbReference>
<feature type="binding site" evidence="4">
    <location>
        <position position="356"/>
    </location>
    <ligand>
        <name>substrate</name>
    </ligand>
</feature>
<keyword evidence="10" id="KW-1185">Reference proteome</keyword>
<dbReference type="PROSITE" id="PS00595">
    <property type="entry name" value="AA_TRANSFER_CLASS_5"/>
    <property type="match status" value="1"/>
</dbReference>
<feature type="domain" description="Aminotransferase class V" evidence="8">
    <location>
        <begin position="96"/>
        <end position="285"/>
    </location>
</feature>
<dbReference type="GO" id="GO:0019265">
    <property type="term" value="P:glycine biosynthetic process, by transamination of glyoxylate"/>
    <property type="evidence" value="ECO:0007669"/>
    <property type="project" value="TreeGrafter"/>
</dbReference>
<evidence type="ECO:0000256" key="1">
    <source>
        <dbReference type="ARBA" id="ARBA00001933"/>
    </source>
</evidence>
<dbReference type="InterPro" id="IPR020578">
    <property type="entry name" value="Aminotrans_V_PyrdxlP_BS"/>
</dbReference>
<dbReference type="Gene3D" id="3.90.1150.10">
    <property type="entry name" value="Aspartate Aminotransferase, domain 1"/>
    <property type="match status" value="1"/>
</dbReference>
<evidence type="ECO:0000259" key="8">
    <source>
        <dbReference type="Pfam" id="PF00266"/>
    </source>
</evidence>
<dbReference type="GO" id="GO:0004760">
    <property type="term" value="F:L-serine-pyruvate transaminase activity"/>
    <property type="evidence" value="ECO:0007669"/>
    <property type="project" value="TreeGrafter"/>
</dbReference>
<comment type="similarity">
    <text evidence="2 6">Belongs to the class-V pyridoxal-phosphate-dependent aminotransferase family.</text>
</comment>
<dbReference type="InterPro" id="IPR015424">
    <property type="entry name" value="PyrdxlP-dep_Trfase"/>
</dbReference>
<dbReference type="Pfam" id="PF00266">
    <property type="entry name" value="Aminotran_5"/>
    <property type="match status" value="1"/>
</dbReference>
<dbReference type="PANTHER" id="PTHR21152">
    <property type="entry name" value="AMINOTRANSFERASE CLASS V"/>
    <property type="match status" value="1"/>
</dbReference>
<evidence type="ECO:0000256" key="7">
    <source>
        <dbReference type="RuleBase" id="RU004504"/>
    </source>
</evidence>
<dbReference type="InterPro" id="IPR024169">
    <property type="entry name" value="SP_NH2Trfase/AEP_transaminase"/>
</dbReference>
<comment type="caution">
    <text evidence="9">The sequence shown here is derived from an EMBL/GenBank/DDBJ whole genome shotgun (WGS) entry which is preliminary data.</text>
</comment>
<feature type="modified residue" description="N6-(pyridoxal phosphate)lysine" evidence="5">
    <location>
        <position position="201"/>
    </location>
</feature>
<evidence type="ECO:0000313" key="9">
    <source>
        <dbReference type="EMBL" id="PYC48163.1"/>
    </source>
</evidence>
<dbReference type="RefSeq" id="WP_110795814.1">
    <property type="nucleotide sequence ID" value="NZ_KZ826483.1"/>
</dbReference>
<reference evidence="9 10" key="1">
    <citation type="submission" date="2018-05" db="EMBL/GenBank/DDBJ databases">
        <title>Oceanovita maritima gen. nov., sp. nov., a marine bacterium in the family Rhodobacteraceae isolated from surface seawater of Lundu port Xiamen, China.</title>
        <authorList>
            <person name="Hetharua B.H."/>
            <person name="Min D."/>
            <person name="Liao H."/>
            <person name="Tian Y."/>
        </authorList>
    </citation>
    <scope>NUCLEOTIDE SEQUENCE [LARGE SCALE GENOMIC DNA]</scope>
    <source>
        <strain evidence="9 10">FSX-11</strain>
    </source>
</reference>
<evidence type="ECO:0000313" key="10">
    <source>
        <dbReference type="Proteomes" id="UP000248012"/>
    </source>
</evidence>
<proteinExistence type="inferred from homology"/>
<accession>A0A2V4ND45</accession>
<dbReference type="InterPro" id="IPR015421">
    <property type="entry name" value="PyrdxlP-dep_Trfase_major"/>
</dbReference>
<dbReference type="InterPro" id="IPR000192">
    <property type="entry name" value="Aminotrans_V_dom"/>
</dbReference>
<dbReference type="PANTHER" id="PTHR21152:SF40">
    <property type="entry name" value="ALANINE--GLYOXYLATE AMINOTRANSFERASE"/>
    <property type="match status" value="1"/>
</dbReference>
<organism evidence="9 10">
    <name type="scientific">Litorivita pollutaquae</name>
    <dbReference type="NCBI Taxonomy" id="2200892"/>
    <lineage>
        <taxon>Bacteria</taxon>
        <taxon>Pseudomonadati</taxon>
        <taxon>Pseudomonadota</taxon>
        <taxon>Alphaproteobacteria</taxon>
        <taxon>Rhodobacterales</taxon>
        <taxon>Paracoccaceae</taxon>
        <taxon>Litorivita</taxon>
    </lineage>
</organism>
<sequence>MTLAHGRPYLAIPGPSVMPDRVLQAMHRPAPNIYEGALEEMVDGMIPDLKGVARTGGRVAIYVANGHGAWEAALANIALEGARVLMPATGRFGHGWAGVARGLGIGVEMIDFGRAAPIDPARVEAALRADLAAGGAPITAVMASHVDTSTSILNDIKALRAAMDRAGHPALLMVDCIASLGCDRFEMDEWGVDVMVAASQKGLMVPPGLSFVFYSEKAEAVRAKVPRVSLYWDWTPRGQPDAFYQYFGGTAPTHHLYGLRESLDMLAEEGLENVWARHRTLARSIWAAAEVWGQGGPLTLNVADPALRSSAVTALGLGGRNGLRLRKWCERHAGVTLGIGLGMDTPEDPKSEGFFRIGHMGHLNPHMILGLLGSLQAGFTALDIPFGSGGLDAAISVISNASQEENVAPAQDAGCCI</sequence>
<dbReference type="OrthoDB" id="389074at2"/>